<evidence type="ECO:0000256" key="3">
    <source>
        <dbReference type="ARBA" id="ARBA00022679"/>
    </source>
</evidence>
<keyword evidence="6" id="KW-1185">Reference proteome</keyword>
<gene>
    <name evidence="5" type="ORF">OCU04_008825</name>
</gene>
<sequence>MSGSRSLQELSHPSYWDNRYAGKFDAETEEVRHDENEGEGNVAAKKEIESFEWFKDFQSLRPFFEKHLLSPGENREEGKGPRVLHLGCGNSTLTYDLHITGYRNQISIDFSEVVIQRMSKKYSHLNTTWAVMDVRNMKLEDGEIDVAIDKGTRGLLSLFYLNFHWVECERQQGFRDLC</sequence>
<comment type="similarity">
    <text evidence="1">Belongs to the methyltransferase superfamily.</text>
</comment>
<keyword evidence="2" id="KW-0489">Methyltransferase</keyword>
<comment type="caution">
    <text evidence="5">The sequence shown here is derived from an EMBL/GenBank/DDBJ whole genome shotgun (WGS) entry which is preliminary data.</text>
</comment>
<dbReference type="OrthoDB" id="411785at2759"/>
<dbReference type="InterPro" id="IPR051419">
    <property type="entry name" value="Lys/N-term_MeTrsfase_sf"/>
</dbReference>
<dbReference type="Pfam" id="PF13649">
    <property type="entry name" value="Methyltransf_25"/>
    <property type="match status" value="1"/>
</dbReference>
<dbReference type="GO" id="GO:0008168">
    <property type="term" value="F:methyltransferase activity"/>
    <property type="evidence" value="ECO:0007669"/>
    <property type="project" value="UniProtKB-KW"/>
</dbReference>
<evidence type="ECO:0000256" key="2">
    <source>
        <dbReference type="ARBA" id="ARBA00022603"/>
    </source>
</evidence>
<dbReference type="SUPFAM" id="SSF53335">
    <property type="entry name" value="S-adenosyl-L-methionine-dependent methyltransferases"/>
    <property type="match status" value="1"/>
</dbReference>
<dbReference type="InterPro" id="IPR029063">
    <property type="entry name" value="SAM-dependent_MTases_sf"/>
</dbReference>
<evidence type="ECO:0000313" key="6">
    <source>
        <dbReference type="Proteomes" id="UP001152300"/>
    </source>
</evidence>
<accession>A0A9X0AJV0</accession>
<dbReference type="EMBL" id="JAPEIS010000010">
    <property type="protein sequence ID" value="KAJ8062278.1"/>
    <property type="molecule type" value="Genomic_DNA"/>
</dbReference>
<dbReference type="PANTHER" id="PTHR12176">
    <property type="entry name" value="SAM-DEPENDENT METHYLTRANSFERASE SUPERFAMILY PROTEIN"/>
    <property type="match status" value="1"/>
</dbReference>
<reference evidence="5" key="1">
    <citation type="submission" date="2022-11" db="EMBL/GenBank/DDBJ databases">
        <title>Genome Resource of Sclerotinia nivalis Strain SnTB1, a Plant Pathogen Isolated from American Ginseng.</title>
        <authorList>
            <person name="Fan S."/>
        </authorList>
    </citation>
    <scope>NUCLEOTIDE SEQUENCE</scope>
    <source>
        <strain evidence="5">SnTB1</strain>
    </source>
</reference>
<dbReference type="CDD" id="cd02440">
    <property type="entry name" value="AdoMet_MTases"/>
    <property type="match status" value="1"/>
</dbReference>
<evidence type="ECO:0000259" key="4">
    <source>
        <dbReference type="Pfam" id="PF13649"/>
    </source>
</evidence>
<dbReference type="Gene3D" id="3.40.50.150">
    <property type="entry name" value="Vaccinia Virus protein VP39"/>
    <property type="match status" value="1"/>
</dbReference>
<dbReference type="Proteomes" id="UP001152300">
    <property type="component" value="Unassembled WGS sequence"/>
</dbReference>
<dbReference type="GO" id="GO:0032259">
    <property type="term" value="P:methylation"/>
    <property type="evidence" value="ECO:0007669"/>
    <property type="project" value="UniProtKB-KW"/>
</dbReference>
<name>A0A9X0AJV0_9HELO</name>
<dbReference type="PANTHER" id="PTHR12176:SF80">
    <property type="entry name" value="EEF1A LYSINE METHYLTRANSFERASE 4"/>
    <property type="match status" value="1"/>
</dbReference>
<dbReference type="AlphaFoldDB" id="A0A9X0AJV0"/>
<protein>
    <recommendedName>
        <fullName evidence="4">Methyltransferase domain-containing protein</fullName>
    </recommendedName>
</protein>
<feature type="domain" description="Methyltransferase" evidence="4">
    <location>
        <begin position="83"/>
        <end position="148"/>
    </location>
</feature>
<keyword evidence="3" id="KW-0808">Transferase</keyword>
<evidence type="ECO:0000313" key="5">
    <source>
        <dbReference type="EMBL" id="KAJ8062278.1"/>
    </source>
</evidence>
<organism evidence="5 6">
    <name type="scientific">Sclerotinia nivalis</name>
    <dbReference type="NCBI Taxonomy" id="352851"/>
    <lineage>
        <taxon>Eukaryota</taxon>
        <taxon>Fungi</taxon>
        <taxon>Dikarya</taxon>
        <taxon>Ascomycota</taxon>
        <taxon>Pezizomycotina</taxon>
        <taxon>Leotiomycetes</taxon>
        <taxon>Helotiales</taxon>
        <taxon>Sclerotiniaceae</taxon>
        <taxon>Sclerotinia</taxon>
    </lineage>
</organism>
<evidence type="ECO:0000256" key="1">
    <source>
        <dbReference type="ARBA" id="ARBA00008361"/>
    </source>
</evidence>
<proteinExistence type="inferred from homology"/>
<dbReference type="InterPro" id="IPR041698">
    <property type="entry name" value="Methyltransf_25"/>
</dbReference>